<organism evidence="3 4">
    <name type="scientific">Jeongeupia chitinilytica</name>
    <dbReference type="NCBI Taxonomy" id="1041641"/>
    <lineage>
        <taxon>Bacteria</taxon>
        <taxon>Pseudomonadati</taxon>
        <taxon>Pseudomonadota</taxon>
        <taxon>Betaproteobacteria</taxon>
        <taxon>Neisseriales</taxon>
        <taxon>Chitinibacteraceae</taxon>
        <taxon>Jeongeupia</taxon>
    </lineage>
</organism>
<reference evidence="4" key="1">
    <citation type="journal article" date="2019" name="Int. J. Syst. Evol. Microbiol.">
        <title>The Global Catalogue of Microorganisms (GCM) 10K type strain sequencing project: providing services to taxonomists for standard genome sequencing and annotation.</title>
        <authorList>
            <consortium name="The Broad Institute Genomics Platform"/>
            <consortium name="The Broad Institute Genome Sequencing Center for Infectious Disease"/>
            <person name="Wu L."/>
            <person name="Ma J."/>
        </authorList>
    </citation>
    <scope>NUCLEOTIDE SEQUENCE [LARGE SCALE GENOMIC DNA]</scope>
    <source>
        <strain evidence="4">KCTC 23701</strain>
    </source>
</reference>
<dbReference type="InterPro" id="IPR000836">
    <property type="entry name" value="PRTase_dom"/>
</dbReference>
<dbReference type="Gene3D" id="3.40.50.2020">
    <property type="match status" value="1"/>
</dbReference>
<accession>A0ABQ3H402</accession>
<evidence type="ECO:0000256" key="1">
    <source>
        <dbReference type="ARBA" id="ARBA00008007"/>
    </source>
</evidence>
<keyword evidence="4" id="KW-1185">Reference proteome</keyword>
<comment type="caution">
    <text evidence="3">The sequence shown here is derived from an EMBL/GenBank/DDBJ whole genome shotgun (WGS) entry which is preliminary data.</text>
</comment>
<evidence type="ECO:0000259" key="2">
    <source>
        <dbReference type="Pfam" id="PF00156"/>
    </source>
</evidence>
<dbReference type="Pfam" id="PF00156">
    <property type="entry name" value="Pribosyltran"/>
    <property type="match status" value="1"/>
</dbReference>
<dbReference type="PANTHER" id="PTHR47505">
    <property type="entry name" value="DNA UTILIZATION PROTEIN YHGH"/>
    <property type="match status" value="1"/>
</dbReference>
<dbReference type="PANTHER" id="PTHR47505:SF1">
    <property type="entry name" value="DNA UTILIZATION PROTEIN YHGH"/>
    <property type="match status" value="1"/>
</dbReference>
<gene>
    <name evidence="3" type="ORF">GCM10007350_21320</name>
</gene>
<evidence type="ECO:0000313" key="3">
    <source>
        <dbReference type="EMBL" id="GHD63591.1"/>
    </source>
</evidence>
<comment type="similarity">
    <text evidence="1">Belongs to the ComF/GntX family.</text>
</comment>
<dbReference type="CDD" id="cd06223">
    <property type="entry name" value="PRTases_typeI"/>
    <property type="match status" value="1"/>
</dbReference>
<dbReference type="EMBL" id="BMYO01000005">
    <property type="protein sequence ID" value="GHD63591.1"/>
    <property type="molecule type" value="Genomic_DNA"/>
</dbReference>
<proteinExistence type="inferred from homology"/>
<dbReference type="InterPro" id="IPR029057">
    <property type="entry name" value="PRTase-like"/>
</dbReference>
<feature type="domain" description="Phosphoribosyltransferase" evidence="2">
    <location>
        <begin position="130"/>
        <end position="221"/>
    </location>
</feature>
<protein>
    <submittedName>
        <fullName evidence="3">Amidophosphoribosyltransferase</fullName>
    </submittedName>
</protein>
<dbReference type="InterPro" id="IPR051910">
    <property type="entry name" value="ComF/GntX_DNA_util-trans"/>
</dbReference>
<name>A0ABQ3H402_9NEIS</name>
<sequence length="223" mass="24483">MRFLNNIFWPSCCTLCHRGCRGSFCDACDAALPRLPSSCCPRCTLPTLDGGLCGGCLADPPHFDASYAALRYAGDAAHLIVAAKYAGRWPLWRAFAGLLASRLPETPDIDVIIPMPLHPRRLRERGFNQSAELAAMLARRRGLPLRYDLATRIRDTGQQSRLSLSERRHNLRGAFAANAAVRDLRIAVVDDVMTSGLTLDTLAITLKRAGAARIEAWVLARTL</sequence>
<evidence type="ECO:0000313" key="4">
    <source>
        <dbReference type="Proteomes" id="UP000604737"/>
    </source>
</evidence>
<dbReference type="SUPFAM" id="SSF53271">
    <property type="entry name" value="PRTase-like"/>
    <property type="match status" value="1"/>
</dbReference>
<dbReference type="Proteomes" id="UP000604737">
    <property type="component" value="Unassembled WGS sequence"/>
</dbReference>